<keyword evidence="4" id="KW-1185">Reference proteome</keyword>
<evidence type="ECO:0000313" key="4">
    <source>
        <dbReference type="Proteomes" id="UP000242715"/>
    </source>
</evidence>
<dbReference type="GO" id="GO:0005634">
    <property type="term" value="C:nucleus"/>
    <property type="evidence" value="ECO:0007669"/>
    <property type="project" value="TreeGrafter"/>
</dbReference>
<feature type="region of interest" description="Disordered" evidence="1">
    <location>
        <begin position="64"/>
        <end position="102"/>
    </location>
</feature>
<dbReference type="GO" id="GO:0008419">
    <property type="term" value="F:RNA lariat debranching enzyme activity"/>
    <property type="evidence" value="ECO:0007669"/>
    <property type="project" value="TreeGrafter"/>
</dbReference>
<organism evidence="3 4">
    <name type="scientific">Trifolium subterraneum</name>
    <name type="common">Subterranean clover</name>
    <dbReference type="NCBI Taxonomy" id="3900"/>
    <lineage>
        <taxon>Eukaryota</taxon>
        <taxon>Viridiplantae</taxon>
        <taxon>Streptophyta</taxon>
        <taxon>Embryophyta</taxon>
        <taxon>Tracheophyta</taxon>
        <taxon>Spermatophyta</taxon>
        <taxon>Magnoliopsida</taxon>
        <taxon>eudicotyledons</taxon>
        <taxon>Gunneridae</taxon>
        <taxon>Pentapetalae</taxon>
        <taxon>rosids</taxon>
        <taxon>fabids</taxon>
        <taxon>Fabales</taxon>
        <taxon>Fabaceae</taxon>
        <taxon>Papilionoideae</taxon>
        <taxon>50 kb inversion clade</taxon>
        <taxon>NPAAA clade</taxon>
        <taxon>Hologalegina</taxon>
        <taxon>IRL clade</taxon>
        <taxon>Trifolieae</taxon>
        <taxon>Trifolium</taxon>
    </lineage>
</organism>
<dbReference type="PANTHER" id="PTHR12849">
    <property type="entry name" value="RNA LARIAT DEBRANCHING ENZYME"/>
    <property type="match status" value="1"/>
</dbReference>
<sequence length="102" mass="11682">MGDCRQWVRNKLQERGCKPFEFVRTVPCYDPSQASDDRASAANPRNPQTESFLQLLELPYLLDRNPKANDMSPYPSVIPRGPAGHYREDIPIDDDVDDDDDE</sequence>
<protein>
    <recommendedName>
        <fullName evidence="2">Lariat debranching enzyme C-terminal domain-containing protein</fullName>
    </recommendedName>
</protein>
<gene>
    <name evidence="3" type="ORF">TSUD_314190</name>
</gene>
<dbReference type="EMBL" id="DF973346">
    <property type="protein sequence ID" value="GAU27057.1"/>
    <property type="molecule type" value="Genomic_DNA"/>
</dbReference>
<name>A0A2Z6NCH7_TRISU</name>
<proteinExistence type="predicted"/>
<accession>A0A2Z6NCH7</accession>
<feature type="compositionally biased region" description="Acidic residues" evidence="1">
    <location>
        <begin position="91"/>
        <end position="102"/>
    </location>
</feature>
<dbReference type="Pfam" id="PF05011">
    <property type="entry name" value="DBR1"/>
    <property type="match status" value="1"/>
</dbReference>
<evidence type="ECO:0000256" key="1">
    <source>
        <dbReference type="SAM" id="MobiDB-lite"/>
    </source>
</evidence>
<dbReference type="OrthoDB" id="407609at2759"/>
<evidence type="ECO:0000313" key="3">
    <source>
        <dbReference type="EMBL" id="GAU27057.1"/>
    </source>
</evidence>
<dbReference type="AlphaFoldDB" id="A0A2Z6NCH7"/>
<feature type="domain" description="Lariat debranching enzyme C-terminal" evidence="2">
    <location>
        <begin position="4"/>
        <end position="59"/>
    </location>
</feature>
<evidence type="ECO:0000259" key="2">
    <source>
        <dbReference type="Pfam" id="PF05011"/>
    </source>
</evidence>
<dbReference type="Proteomes" id="UP000242715">
    <property type="component" value="Unassembled WGS sequence"/>
</dbReference>
<dbReference type="InterPro" id="IPR007708">
    <property type="entry name" value="DBR1_C"/>
</dbReference>
<dbReference type="PANTHER" id="PTHR12849:SF0">
    <property type="entry name" value="LARIAT DEBRANCHING ENZYME"/>
    <property type="match status" value="1"/>
</dbReference>
<dbReference type="GO" id="GO:0000398">
    <property type="term" value="P:mRNA splicing, via spliceosome"/>
    <property type="evidence" value="ECO:0007669"/>
    <property type="project" value="TreeGrafter"/>
</dbReference>
<reference evidence="4" key="1">
    <citation type="journal article" date="2017" name="Front. Plant Sci.">
        <title>Climate Clever Clovers: New Paradigm to Reduce the Environmental Footprint of Ruminants by Breeding Low Methanogenic Forages Utilizing Haplotype Variation.</title>
        <authorList>
            <person name="Kaur P."/>
            <person name="Appels R."/>
            <person name="Bayer P.E."/>
            <person name="Keeble-Gagnere G."/>
            <person name="Wang J."/>
            <person name="Hirakawa H."/>
            <person name="Shirasawa K."/>
            <person name="Vercoe P."/>
            <person name="Stefanova K."/>
            <person name="Durmic Z."/>
            <person name="Nichols P."/>
            <person name="Revell C."/>
            <person name="Isobe S.N."/>
            <person name="Edwards D."/>
            <person name="Erskine W."/>
        </authorList>
    </citation>
    <scope>NUCLEOTIDE SEQUENCE [LARGE SCALE GENOMIC DNA]</scope>
    <source>
        <strain evidence="4">cv. Daliak</strain>
    </source>
</reference>